<keyword evidence="6" id="KW-1185">Reference proteome</keyword>
<accession>A0A558C4D5</accession>
<feature type="compositionally biased region" description="Low complexity" evidence="1">
    <location>
        <begin position="29"/>
        <end position="62"/>
    </location>
</feature>
<gene>
    <name evidence="5" type="ORF">FNT36_06000</name>
</gene>
<dbReference type="Gene3D" id="2.60.40.3650">
    <property type="match status" value="1"/>
</dbReference>
<reference evidence="5 6" key="1">
    <citation type="submission" date="2019-07" db="EMBL/GenBank/DDBJ databases">
        <title>Hymenobacter sp. straun FUR1 Genome sequencing and assembly.</title>
        <authorList>
            <person name="Chhetri G."/>
        </authorList>
    </citation>
    <scope>NUCLEOTIDE SEQUENCE [LARGE SCALE GENOMIC DNA]</scope>
    <source>
        <strain evidence="5 6">Fur1</strain>
    </source>
</reference>
<dbReference type="Pfam" id="PF05299">
    <property type="entry name" value="Peptidase_M61"/>
    <property type="match status" value="1"/>
</dbReference>
<dbReference type="Gene3D" id="2.30.42.10">
    <property type="match status" value="1"/>
</dbReference>
<organism evidence="5 6">
    <name type="scientific">Hymenobacter setariae</name>
    <dbReference type="NCBI Taxonomy" id="2594794"/>
    <lineage>
        <taxon>Bacteria</taxon>
        <taxon>Pseudomonadati</taxon>
        <taxon>Bacteroidota</taxon>
        <taxon>Cytophagia</taxon>
        <taxon>Cytophagales</taxon>
        <taxon>Hymenobacteraceae</taxon>
        <taxon>Hymenobacter</taxon>
    </lineage>
</organism>
<comment type="caution">
    <text evidence="5">The sequence shown here is derived from an EMBL/GenBank/DDBJ whole genome shotgun (WGS) entry which is preliminary data.</text>
</comment>
<dbReference type="AlphaFoldDB" id="A0A558C4D5"/>
<dbReference type="Pfam" id="PF17899">
    <property type="entry name" value="Peptidase_M61_N"/>
    <property type="match status" value="1"/>
</dbReference>
<dbReference type="InterPro" id="IPR027268">
    <property type="entry name" value="Peptidase_M4/M1_CTD_sf"/>
</dbReference>
<feature type="signal peptide" evidence="2">
    <location>
        <begin position="1"/>
        <end position="24"/>
    </location>
</feature>
<dbReference type="RefSeq" id="WP_144845324.1">
    <property type="nucleotide sequence ID" value="NZ_VMRJ01000001.1"/>
</dbReference>
<feature type="chain" id="PRO_5021907975" evidence="2">
    <location>
        <begin position="25"/>
        <end position="691"/>
    </location>
</feature>
<dbReference type="Proteomes" id="UP000317624">
    <property type="component" value="Unassembled WGS sequence"/>
</dbReference>
<feature type="domain" description="Peptidase M61 N-terminal" evidence="4">
    <location>
        <begin position="95"/>
        <end position="261"/>
    </location>
</feature>
<evidence type="ECO:0000256" key="1">
    <source>
        <dbReference type="SAM" id="MobiDB-lite"/>
    </source>
</evidence>
<dbReference type="Gene3D" id="1.10.390.10">
    <property type="entry name" value="Neutral Protease Domain 2"/>
    <property type="match status" value="1"/>
</dbReference>
<dbReference type="InterPro" id="IPR036034">
    <property type="entry name" value="PDZ_sf"/>
</dbReference>
<evidence type="ECO:0000256" key="2">
    <source>
        <dbReference type="SAM" id="SignalP"/>
    </source>
</evidence>
<protein>
    <submittedName>
        <fullName evidence="5">M61 family metallopeptidase</fullName>
    </submittedName>
</protein>
<feature type="compositionally biased region" description="Pro residues" evidence="1">
    <location>
        <begin position="63"/>
        <end position="73"/>
    </location>
</feature>
<dbReference type="SUPFAM" id="SSF55486">
    <property type="entry name" value="Metalloproteases ('zincins'), catalytic domain"/>
    <property type="match status" value="1"/>
</dbReference>
<evidence type="ECO:0000259" key="3">
    <source>
        <dbReference type="Pfam" id="PF05299"/>
    </source>
</evidence>
<evidence type="ECO:0000313" key="5">
    <source>
        <dbReference type="EMBL" id="TVT43634.1"/>
    </source>
</evidence>
<feature type="region of interest" description="Disordered" evidence="1">
    <location>
        <begin position="29"/>
        <end position="77"/>
    </location>
</feature>
<dbReference type="SUPFAM" id="SSF50156">
    <property type="entry name" value="PDZ domain-like"/>
    <property type="match status" value="1"/>
</dbReference>
<evidence type="ECO:0000313" key="6">
    <source>
        <dbReference type="Proteomes" id="UP000317624"/>
    </source>
</evidence>
<name>A0A558C4D5_9BACT</name>
<proteinExistence type="predicted"/>
<dbReference type="OrthoDB" id="9778516at2"/>
<sequence length="691" mass="75160">MKRILPAFYLGVLGSVSLATTTAAQSTQPAAPAKPAAAKPAPAAAKPVAAPDAKPAAAAPTAAPAPKPAPAPAPVAAEPAPIAPARQAATGPAVRYTLAFPNAVHHEARVTATFAGLTPGKALVIRMARSSPGRYALHEFIKNTYYPVATDGSGKLLSIKRPDPYSWEVKPAADGTIQFSYTLYGDRTDGTYAGIDQQHAHLNLPATLCYAQGLEGRAAEVKFEMPTGWKAATQLRPTGEDRTTFTAPNLQYLMDSPVVLGTQQTLHTWQDGGRTFEIATYYGGSASEVEALVKKTQQIVREAAGVFGGEVPAFDYGRYTFLADYLPQASGDGMEHRNSTSLTSPLPLHDEGALRNLATVSHEYFHAYNTERLRSKGLEPFDFQRVNMSDALWFGEGFTQYYGELMLRRAGYYDDEQFFEKVSQWVNVRLNSPGARYASAVEMSQQAGFVDAATSIDPNNRSNTYLSYYYQGAGLALSLDMQLRQRYRTSLDKYMQALWQEFGKPQTPSLAPAKPYTLPDLQRVLGTVAKDTAFAGTFFRRYIYGHETPRFAENLALAGLAVVPTKVLAAALPRQVEFTEDGRCILSRNTTMGSGLYKAGIDRGDEIMTLDGVKITDMATLEGVMRRHTPADLVPVRVRNRAGIERTTQVVLTEDSNVQVQPMESVEKMTATQAQKDMRAAWLASAAAIKP</sequence>
<dbReference type="InterPro" id="IPR040756">
    <property type="entry name" value="Peptidase_M61_N"/>
</dbReference>
<dbReference type="EMBL" id="VMRJ01000001">
    <property type="protein sequence ID" value="TVT43634.1"/>
    <property type="molecule type" value="Genomic_DNA"/>
</dbReference>
<keyword evidence="2" id="KW-0732">Signal</keyword>
<evidence type="ECO:0000259" key="4">
    <source>
        <dbReference type="Pfam" id="PF17899"/>
    </source>
</evidence>
<feature type="domain" description="Peptidase M61 catalytic" evidence="3">
    <location>
        <begin position="357"/>
        <end position="473"/>
    </location>
</feature>
<dbReference type="InterPro" id="IPR007963">
    <property type="entry name" value="Peptidase_M61_catalytic"/>
</dbReference>